<dbReference type="AlphaFoldDB" id="A0A9P3PG21"/>
<dbReference type="Gene3D" id="1.10.150.240">
    <property type="entry name" value="Putative phosphatase, domain 2"/>
    <property type="match status" value="1"/>
</dbReference>
<feature type="chain" id="PRO_5040137496" evidence="2">
    <location>
        <begin position="20"/>
        <end position="283"/>
    </location>
</feature>
<dbReference type="PANTHER" id="PTHR43316">
    <property type="entry name" value="HYDROLASE, HALOACID DELAHOGENASE-RELATED"/>
    <property type="match status" value="1"/>
</dbReference>
<proteinExistence type="predicted"/>
<dbReference type="OrthoDB" id="2363873at2759"/>
<gene>
    <name evidence="3" type="ORF">LshimejAT787_0203380</name>
</gene>
<dbReference type="InterPro" id="IPR023214">
    <property type="entry name" value="HAD_sf"/>
</dbReference>
<dbReference type="GO" id="GO:0016791">
    <property type="term" value="F:phosphatase activity"/>
    <property type="evidence" value="ECO:0007669"/>
    <property type="project" value="UniProtKB-ARBA"/>
</dbReference>
<comment type="caution">
    <text evidence="3">The sequence shown here is derived from an EMBL/GenBank/DDBJ whole genome shotgun (WGS) entry which is preliminary data.</text>
</comment>
<protein>
    <submittedName>
        <fullName evidence="3">Haloacid dehalogenase-like hydrolase</fullName>
    </submittedName>
</protein>
<evidence type="ECO:0000256" key="2">
    <source>
        <dbReference type="SAM" id="SignalP"/>
    </source>
</evidence>
<dbReference type="PANTHER" id="PTHR43316:SF3">
    <property type="entry name" value="HALOACID DEHALOGENASE, TYPE II (AFU_ORTHOLOGUE AFUA_2G07750)-RELATED"/>
    <property type="match status" value="1"/>
</dbReference>
<name>A0A9P3PG21_LYOSH</name>
<dbReference type="SFLD" id="SFLDG01129">
    <property type="entry name" value="C1.5:_HAD__Beta-PGM__Phosphata"/>
    <property type="match status" value="1"/>
</dbReference>
<sequence length="283" mass="31439">MNSALNFALFLSLMGERFAGSRDRGFSMKLEGVDAFLFDVFGTVFDWRTSVEAELDAIEIKYNLNIQSSDDGWKVDFAQEWRTKFFVTAHAIVAGTPGTSNMDELNRQILDRMLDTPGSRWGFLSNLLNDAARQELNGVWHRLRAWDDSSPGLHALKKHCIIATLSNGNVRLLVDLAKQSDLPWDAVFSTGLFDTYKPDPKTYISAARHLSLPTARCAMVAAHAHDLRAAAALGMRTVCIPRPREDLEADAMKPKAEGGEVDLVVRSIEELARIVAEAKSERG</sequence>
<dbReference type="SFLD" id="SFLDS00003">
    <property type="entry name" value="Haloacid_Dehalogenase"/>
    <property type="match status" value="1"/>
</dbReference>
<dbReference type="Proteomes" id="UP001063166">
    <property type="component" value="Unassembled WGS sequence"/>
</dbReference>
<reference evidence="3" key="1">
    <citation type="submission" date="2022-07" db="EMBL/GenBank/DDBJ databases">
        <title>The genome of Lyophyllum shimeji provides insight into the initial evolution of ectomycorrhizal fungal genome.</title>
        <authorList>
            <person name="Kobayashi Y."/>
            <person name="Shibata T."/>
            <person name="Hirakawa H."/>
            <person name="Shigenobu S."/>
            <person name="Nishiyama T."/>
            <person name="Yamada A."/>
            <person name="Hasebe M."/>
            <person name="Kawaguchi M."/>
        </authorList>
    </citation>
    <scope>NUCLEOTIDE SEQUENCE</scope>
    <source>
        <strain evidence="3">AT787</strain>
    </source>
</reference>
<organism evidence="3 4">
    <name type="scientific">Lyophyllum shimeji</name>
    <name type="common">Hon-shimeji</name>
    <name type="synonym">Tricholoma shimeji</name>
    <dbReference type="NCBI Taxonomy" id="47721"/>
    <lineage>
        <taxon>Eukaryota</taxon>
        <taxon>Fungi</taxon>
        <taxon>Dikarya</taxon>
        <taxon>Basidiomycota</taxon>
        <taxon>Agaricomycotina</taxon>
        <taxon>Agaricomycetes</taxon>
        <taxon>Agaricomycetidae</taxon>
        <taxon>Agaricales</taxon>
        <taxon>Tricholomatineae</taxon>
        <taxon>Lyophyllaceae</taxon>
        <taxon>Lyophyllum</taxon>
    </lineage>
</organism>
<dbReference type="InterPro" id="IPR036412">
    <property type="entry name" value="HAD-like_sf"/>
</dbReference>
<dbReference type="InterPro" id="IPR051540">
    <property type="entry name" value="S-2-haloacid_dehalogenase"/>
</dbReference>
<evidence type="ECO:0000313" key="4">
    <source>
        <dbReference type="Proteomes" id="UP001063166"/>
    </source>
</evidence>
<keyword evidence="1 3" id="KW-0378">Hydrolase</keyword>
<dbReference type="EMBL" id="BRPK01000002">
    <property type="protein sequence ID" value="GLB34773.1"/>
    <property type="molecule type" value="Genomic_DNA"/>
</dbReference>
<dbReference type="InterPro" id="IPR006439">
    <property type="entry name" value="HAD-SF_hydro_IA"/>
</dbReference>
<feature type="signal peptide" evidence="2">
    <location>
        <begin position="1"/>
        <end position="19"/>
    </location>
</feature>
<dbReference type="InterPro" id="IPR023198">
    <property type="entry name" value="PGP-like_dom2"/>
</dbReference>
<keyword evidence="2" id="KW-0732">Signal</keyword>
<keyword evidence="4" id="KW-1185">Reference proteome</keyword>
<dbReference type="Pfam" id="PF00702">
    <property type="entry name" value="Hydrolase"/>
    <property type="match status" value="1"/>
</dbReference>
<evidence type="ECO:0000313" key="3">
    <source>
        <dbReference type="EMBL" id="GLB34773.1"/>
    </source>
</evidence>
<accession>A0A9P3PG21</accession>
<dbReference type="NCBIfam" id="TIGR01493">
    <property type="entry name" value="HAD-SF-IA-v2"/>
    <property type="match status" value="1"/>
</dbReference>
<dbReference type="SUPFAM" id="SSF56784">
    <property type="entry name" value="HAD-like"/>
    <property type="match status" value="1"/>
</dbReference>
<dbReference type="Gene3D" id="3.40.50.1000">
    <property type="entry name" value="HAD superfamily/HAD-like"/>
    <property type="match status" value="1"/>
</dbReference>
<evidence type="ECO:0000256" key="1">
    <source>
        <dbReference type="ARBA" id="ARBA00022801"/>
    </source>
</evidence>